<feature type="compositionally biased region" description="Polar residues" evidence="1">
    <location>
        <begin position="36"/>
        <end position="49"/>
    </location>
</feature>
<gene>
    <name evidence="3" type="ORF">SAMN05661044_03488</name>
</gene>
<dbReference type="STRING" id="407022.SAMN05661044_03488"/>
<dbReference type="EMBL" id="FOAF01000004">
    <property type="protein sequence ID" value="SEL83107.1"/>
    <property type="molecule type" value="Genomic_DNA"/>
</dbReference>
<feature type="region of interest" description="Disordered" evidence="1">
    <location>
        <begin position="33"/>
        <end position="60"/>
    </location>
</feature>
<feature type="domain" description="SPOR" evidence="2">
    <location>
        <begin position="59"/>
        <end position="136"/>
    </location>
</feature>
<name>A0A1H7TH13_OLID1</name>
<dbReference type="Proteomes" id="UP000199421">
    <property type="component" value="Unassembled WGS sequence"/>
</dbReference>
<evidence type="ECO:0000256" key="1">
    <source>
        <dbReference type="SAM" id="MobiDB-lite"/>
    </source>
</evidence>
<dbReference type="InterPro" id="IPR007730">
    <property type="entry name" value="SPOR-like_dom"/>
</dbReference>
<evidence type="ECO:0000313" key="3">
    <source>
        <dbReference type="EMBL" id="SEL83107.1"/>
    </source>
</evidence>
<dbReference type="Pfam" id="PF05036">
    <property type="entry name" value="SPOR"/>
    <property type="match status" value="1"/>
</dbReference>
<evidence type="ECO:0000313" key="4">
    <source>
        <dbReference type="Proteomes" id="UP000199421"/>
    </source>
</evidence>
<sequence length="141" mass="15882">MLSIASYAQDSYGIVEEHKSALIGRLQKQRMLMGSSMPNGGSPENSSNKPGVPEKTGRKVTARGYRVQIYSGSSRSEAYDAQARFKKVYQDLNTYLGYEQPNYRVKVGDFTSRSQAQALMNQLRKNFSAVFIFTETVNIEY</sequence>
<evidence type="ECO:0000259" key="2">
    <source>
        <dbReference type="PROSITE" id="PS51724"/>
    </source>
</evidence>
<keyword evidence="4" id="KW-1185">Reference proteome</keyword>
<accession>A0A1H7TH13</accession>
<dbReference type="PROSITE" id="PS51724">
    <property type="entry name" value="SPOR"/>
    <property type="match status" value="1"/>
</dbReference>
<protein>
    <submittedName>
        <fullName evidence="3">Sporulation related domain-containing protein</fullName>
    </submittedName>
</protein>
<proteinExistence type="predicted"/>
<organism evidence="3 4">
    <name type="scientific">Olivibacter domesticus</name>
    <name type="common">Pseudosphingobacterium domesticum</name>
    <dbReference type="NCBI Taxonomy" id="407022"/>
    <lineage>
        <taxon>Bacteria</taxon>
        <taxon>Pseudomonadati</taxon>
        <taxon>Bacteroidota</taxon>
        <taxon>Sphingobacteriia</taxon>
        <taxon>Sphingobacteriales</taxon>
        <taxon>Sphingobacteriaceae</taxon>
        <taxon>Olivibacter</taxon>
    </lineage>
</organism>
<dbReference type="Gene3D" id="3.30.70.1070">
    <property type="entry name" value="Sporulation related repeat"/>
    <property type="match status" value="1"/>
</dbReference>
<dbReference type="AlphaFoldDB" id="A0A1H7TH13"/>
<dbReference type="InterPro" id="IPR036680">
    <property type="entry name" value="SPOR-like_sf"/>
</dbReference>
<dbReference type="GO" id="GO:0042834">
    <property type="term" value="F:peptidoglycan binding"/>
    <property type="evidence" value="ECO:0007669"/>
    <property type="project" value="InterPro"/>
</dbReference>
<reference evidence="4" key="1">
    <citation type="submission" date="2016-10" db="EMBL/GenBank/DDBJ databases">
        <authorList>
            <person name="Varghese N."/>
            <person name="Submissions S."/>
        </authorList>
    </citation>
    <scope>NUCLEOTIDE SEQUENCE [LARGE SCALE GENOMIC DNA]</scope>
    <source>
        <strain evidence="4">DSM 18733</strain>
    </source>
</reference>
<dbReference type="SUPFAM" id="SSF110997">
    <property type="entry name" value="Sporulation related repeat"/>
    <property type="match status" value="1"/>
</dbReference>